<accession>A0ABP4GU89</accession>
<keyword evidence="2" id="KW-0732">Signal</keyword>
<gene>
    <name evidence="3" type="ORF">GCM10009676_23900</name>
</gene>
<comment type="caution">
    <text evidence="3">The sequence shown here is derived from an EMBL/GenBank/DDBJ whole genome shotgun (WGS) entry which is preliminary data.</text>
</comment>
<evidence type="ECO:0000256" key="1">
    <source>
        <dbReference type="SAM" id="MobiDB-lite"/>
    </source>
</evidence>
<feature type="compositionally biased region" description="Low complexity" evidence="1">
    <location>
        <begin position="160"/>
        <end position="170"/>
    </location>
</feature>
<proteinExistence type="predicted"/>
<organism evidence="3 4">
    <name type="scientific">Prauserella halophila</name>
    <dbReference type="NCBI Taxonomy" id="185641"/>
    <lineage>
        <taxon>Bacteria</taxon>
        <taxon>Bacillati</taxon>
        <taxon>Actinomycetota</taxon>
        <taxon>Actinomycetes</taxon>
        <taxon>Pseudonocardiales</taxon>
        <taxon>Pseudonocardiaceae</taxon>
        <taxon>Prauserella</taxon>
    </lineage>
</organism>
<evidence type="ECO:0000313" key="4">
    <source>
        <dbReference type="Proteomes" id="UP001500653"/>
    </source>
</evidence>
<name>A0ABP4GU89_9PSEU</name>
<feature type="signal peptide" evidence="2">
    <location>
        <begin position="1"/>
        <end position="28"/>
    </location>
</feature>
<dbReference type="Proteomes" id="UP001500653">
    <property type="component" value="Unassembled WGS sequence"/>
</dbReference>
<dbReference type="EMBL" id="BAAALN010000005">
    <property type="protein sequence ID" value="GAA1238491.1"/>
    <property type="molecule type" value="Genomic_DNA"/>
</dbReference>
<feature type="chain" id="PRO_5045752988" evidence="2">
    <location>
        <begin position="29"/>
        <end position="191"/>
    </location>
</feature>
<dbReference type="RefSeq" id="WP_253862947.1">
    <property type="nucleotide sequence ID" value="NZ_BAAALN010000005.1"/>
</dbReference>
<evidence type="ECO:0000256" key="2">
    <source>
        <dbReference type="SAM" id="SignalP"/>
    </source>
</evidence>
<feature type="region of interest" description="Disordered" evidence="1">
    <location>
        <begin position="160"/>
        <end position="191"/>
    </location>
</feature>
<protein>
    <submittedName>
        <fullName evidence="3">Uncharacterized protein</fullName>
    </submittedName>
</protein>
<keyword evidence="4" id="KW-1185">Reference proteome</keyword>
<evidence type="ECO:0000313" key="3">
    <source>
        <dbReference type="EMBL" id="GAA1238491.1"/>
    </source>
</evidence>
<sequence length="191" mass="19622">MKSGFARTVAAVMSGAAIAVATSGIATAASIRDDGSGSVTTQSTAHRLLDLRDQLTDRAYSGDVQGTKVTLTDIDPVLERLAAAPATREAVSDAKQALAQNQRVQDVLANPQAQSRAYTADAQMRQLPGLPDPLSAVNGLLQSLLATVQGLLSGLLGSVPAPDVPAVPEVPEVPEVPDTPDVPETPDVPTP</sequence>
<reference evidence="4" key="1">
    <citation type="journal article" date="2019" name="Int. J. Syst. Evol. Microbiol.">
        <title>The Global Catalogue of Microorganisms (GCM) 10K type strain sequencing project: providing services to taxonomists for standard genome sequencing and annotation.</title>
        <authorList>
            <consortium name="The Broad Institute Genomics Platform"/>
            <consortium name="The Broad Institute Genome Sequencing Center for Infectious Disease"/>
            <person name="Wu L."/>
            <person name="Ma J."/>
        </authorList>
    </citation>
    <scope>NUCLEOTIDE SEQUENCE [LARGE SCALE GENOMIC DNA]</scope>
    <source>
        <strain evidence="4">JCM 13023</strain>
    </source>
</reference>